<accession>R7UUP7</accession>
<sequence>MSADRGLKDDSPDRVYEQCTVTQCMIDITEKQLNSLRTLCSTTDGITQKEICESESKLIKLFSKQLIGKIRLRKTYKDALPVKLEEFPNSGQFLSIVGFDKDTVEGLLNRGMTLENLLEMRATGVERLLSRFNADVDCILMLNAALKNLRLWTDHQLAEEISAAPDIQLHWSTYKSASSSPYGGNSPNFSYMQRPSTSSLPADTYAPLSPASPGSPPQSTPSSPFFDCEPKRRMTPPATPPLVKPSKGKFPTTPPPQKKNKLYPDVFHPLIKSKSHESQLSVKITQDNSDGSNLEALSPRKKSSDSPFDSFSRIPSGQSSPLTSPKWSPPFTGHELVTSPMTPADDVHPNKS</sequence>
<dbReference type="EMBL" id="AMQN01007197">
    <property type="status" value="NOT_ANNOTATED_CDS"/>
    <property type="molecule type" value="Genomic_DNA"/>
</dbReference>
<reference evidence="6" key="1">
    <citation type="submission" date="2012-12" db="EMBL/GenBank/DDBJ databases">
        <authorList>
            <person name="Hellsten U."/>
            <person name="Grimwood J."/>
            <person name="Chapman J.A."/>
            <person name="Shapiro H."/>
            <person name="Aerts A."/>
            <person name="Otillar R.P."/>
            <person name="Terry A.Y."/>
            <person name="Boore J.L."/>
            <person name="Simakov O."/>
            <person name="Marletaz F."/>
            <person name="Cho S.-J."/>
            <person name="Edsinger-Gonzales E."/>
            <person name="Havlak P."/>
            <person name="Kuo D.-H."/>
            <person name="Larsson T."/>
            <person name="Lv J."/>
            <person name="Arendt D."/>
            <person name="Savage R."/>
            <person name="Osoegawa K."/>
            <person name="de Jong P."/>
            <person name="Lindberg D.R."/>
            <person name="Seaver E.C."/>
            <person name="Weisblat D.A."/>
            <person name="Putnam N.H."/>
            <person name="Grigoriev I.V."/>
            <person name="Rokhsar D.S."/>
        </authorList>
    </citation>
    <scope>NUCLEOTIDE SEQUENCE</scope>
    <source>
        <strain evidence="6">I ESC-2004</strain>
    </source>
</reference>
<protein>
    <recommendedName>
        <fullName evidence="7">SAM domain-containing protein</fullName>
    </recommendedName>
</protein>
<feature type="compositionally biased region" description="Polar residues" evidence="1">
    <location>
        <begin position="278"/>
        <end position="292"/>
    </location>
</feature>
<feature type="compositionally biased region" description="Polar residues" evidence="1">
    <location>
        <begin position="315"/>
        <end position="326"/>
    </location>
</feature>
<proteinExistence type="predicted"/>
<feature type="compositionally biased region" description="Polar residues" evidence="1">
    <location>
        <begin position="179"/>
        <end position="201"/>
    </location>
</feature>
<name>R7UUP7_CAPTE</name>
<dbReference type="Gene3D" id="6.10.140.1120">
    <property type="match status" value="1"/>
</dbReference>
<organism evidence="4">
    <name type="scientific">Capitella teleta</name>
    <name type="common">Polychaete worm</name>
    <dbReference type="NCBI Taxonomy" id="283909"/>
    <lineage>
        <taxon>Eukaryota</taxon>
        <taxon>Metazoa</taxon>
        <taxon>Spiralia</taxon>
        <taxon>Lophotrochozoa</taxon>
        <taxon>Annelida</taxon>
        <taxon>Polychaeta</taxon>
        <taxon>Sedentaria</taxon>
        <taxon>Scolecida</taxon>
        <taxon>Capitellidae</taxon>
        <taxon>Capitella</taxon>
    </lineage>
</organism>
<dbReference type="Gene3D" id="1.10.150.50">
    <property type="entry name" value="Transcription Factor, Ets-1"/>
    <property type="match status" value="1"/>
</dbReference>
<feature type="region of interest" description="Disordered" evidence="1">
    <location>
        <begin position="179"/>
        <end position="352"/>
    </location>
</feature>
<reference evidence="5" key="3">
    <citation type="submission" date="2015-06" db="UniProtKB">
        <authorList>
            <consortium name="EnsemblMetazoa"/>
        </authorList>
    </citation>
    <scope>IDENTIFICATION</scope>
</reference>
<reference evidence="4 6" key="2">
    <citation type="journal article" date="2013" name="Nature">
        <title>Insights into bilaterian evolution from three spiralian genomes.</title>
        <authorList>
            <person name="Simakov O."/>
            <person name="Marletaz F."/>
            <person name="Cho S.J."/>
            <person name="Edsinger-Gonzales E."/>
            <person name="Havlak P."/>
            <person name="Hellsten U."/>
            <person name="Kuo D.H."/>
            <person name="Larsson T."/>
            <person name="Lv J."/>
            <person name="Arendt D."/>
            <person name="Savage R."/>
            <person name="Osoegawa K."/>
            <person name="de Jong P."/>
            <person name="Grimwood J."/>
            <person name="Chapman J.A."/>
            <person name="Shapiro H."/>
            <person name="Aerts A."/>
            <person name="Otillar R.P."/>
            <person name="Terry A.Y."/>
            <person name="Boore J.L."/>
            <person name="Grigoriev I.V."/>
            <person name="Lindberg D.R."/>
            <person name="Seaver E.C."/>
            <person name="Weisblat D.A."/>
            <person name="Putnam N.H."/>
            <person name="Rokhsar D.S."/>
        </authorList>
    </citation>
    <scope>NUCLEOTIDE SEQUENCE</scope>
    <source>
        <strain evidence="4 6">I ESC-2004</strain>
    </source>
</reference>
<evidence type="ECO:0000256" key="1">
    <source>
        <dbReference type="SAM" id="MobiDB-lite"/>
    </source>
</evidence>
<dbReference type="EMBL" id="KB300180">
    <property type="protein sequence ID" value="ELU07086.1"/>
    <property type="molecule type" value="Genomic_DNA"/>
</dbReference>
<evidence type="ECO:0000259" key="2">
    <source>
        <dbReference type="Pfam" id="PF13543"/>
    </source>
</evidence>
<dbReference type="InterPro" id="IPR046861">
    <property type="entry name" value="SAM_KSR1_N"/>
</dbReference>
<feature type="domain" description="Kinase suppressor RAS 1 N-terminal helical hairpin" evidence="3">
    <location>
        <begin position="19"/>
        <end position="72"/>
    </location>
</feature>
<dbReference type="AlphaFoldDB" id="R7UUP7"/>
<dbReference type="InterPro" id="IPR025561">
    <property type="entry name" value="KSR_SAM-like_dom"/>
</dbReference>
<dbReference type="Pfam" id="PF20406">
    <property type="entry name" value="SAM_KSR1_N"/>
    <property type="match status" value="1"/>
</dbReference>
<dbReference type="InterPro" id="IPR046933">
    <property type="entry name" value="SAM_KSR1_N_sf"/>
</dbReference>
<evidence type="ECO:0000259" key="3">
    <source>
        <dbReference type="Pfam" id="PF20406"/>
    </source>
</evidence>
<evidence type="ECO:0008006" key="7">
    <source>
        <dbReference type="Google" id="ProtNLM"/>
    </source>
</evidence>
<evidence type="ECO:0000313" key="6">
    <source>
        <dbReference type="Proteomes" id="UP000014760"/>
    </source>
</evidence>
<feature type="domain" description="Kinase suppressor of RAS SAM-like" evidence="2">
    <location>
        <begin position="90"/>
        <end position="150"/>
    </location>
</feature>
<dbReference type="OrthoDB" id="774951at2759"/>
<evidence type="ECO:0000313" key="4">
    <source>
        <dbReference type="EMBL" id="ELU07086.1"/>
    </source>
</evidence>
<dbReference type="InterPro" id="IPR013761">
    <property type="entry name" value="SAM/pointed_sf"/>
</dbReference>
<dbReference type="STRING" id="283909.R7UUP7"/>
<dbReference type="OMA" id="TTWILNC"/>
<dbReference type="EnsemblMetazoa" id="CapteT214930">
    <property type="protein sequence ID" value="CapteP214930"/>
    <property type="gene ID" value="CapteG214930"/>
</dbReference>
<dbReference type="HOGENOM" id="CLU_788110_0_0_1"/>
<dbReference type="Pfam" id="PF13543">
    <property type="entry name" value="SAM_KSR1"/>
    <property type="match status" value="1"/>
</dbReference>
<evidence type="ECO:0000313" key="5">
    <source>
        <dbReference type="EnsemblMetazoa" id="CapteP214930"/>
    </source>
</evidence>
<keyword evidence="6" id="KW-1185">Reference proteome</keyword>
<gene>
    <name evidence="4" type="ORF">CAPTEDRAFT_214930</name>
</gene>
<dbReference type="Proteomes" id="UP000014760">
    <property type="component" value="Unassembled WGS sequence"/>
</dbReference>